<keyword evidence="3" id="KW-1185">Reference proteome</keyword>
<dbReference type="EMBL" id="JAFIMR010000020">
    <property type="protein sequence ID" value="KAI1866535.1"/>
    <property type="molecule type" value="Genomic_DNA"/>
</dbReference>
<protein>
    <recommendedName>
        <fullName evidence="4">F-box domain-containing protein</fullName>
    </recommendedName>
</protein>
<reference evidence="2" key="1">
    <citation type="submission" date="2021-03" db="EMBL/GenBank/DDBJ databases">
        <title>Revisited historic fungal species revealed as producer of novel bioactive compounds through whole genome sequencing and comparative genomics.</title>
        <authorList>
            <person name="Vignolle G.A."/>
            <person name="Hochenegger N."/>
            <person name="Mach R.L."/>
            <person name="Mach-Aigner A.R."/>
            <person name="Javad Rahimi M."/>
            <person name="Salim K.A."/>
            <person name="Chan C.M."/>
            <person name="Lim L.B.L."/>
            <person name="Cai F."/>
            <person name="Druzhinina I.S."/>
            <person name="U'Ren J.M."/>
            <person name="Derntl C."/>
        </authorList>
    </citation>
    <scope>NUCLEOTIDE SEQUENCE</scope>
    <source>
        <strain evidence="2">TUCIM 5799</strain>
    </source>
</reference>
<accession>A0A9P9WJG8</accession>
<organism evidence="2 3">
    <name type="scientific">Neoarthrinium moseri</name>
    <dbReference type="NCBI Taxonomy" id="1658444"/>
    <lineage>
        <taxon>Eukaryota</taxon>
        <taxon>Fungi</taxon>
        <taxon>Dikarya</taxon>
        <taxon>Ascomycota</taxon>
        <taxon>Pezizomycotina</taxon>
        <taxon>Sordariomycetes</taxon>
        <taxon>Xylariomycetidae</taxon>
        <taxon>Amphisphaeriales</taxon>
        <taxon>Apiosporaceae</taxon>
        <taxon>Neoarthrinium</taxon>
    </lineage>
</organism>
<proteinExistence type="predicted"/>
<name>A0A9P9WJG8_9PEZI</name>
<sequence length="275" mass="31740">MGKASIAFRSKPITSRSQQAKPPKRSSPGCFRFFDLPAEIRVHILGLLIHDPATSPRDVVRVFLACQRLFSEAAALFYHEVVLDTTRSGGKPDHFLVGALTRVSPRQHVRTLNVQFYIKDHAHLFYERYRPALRDMVEHGRLRCLDLEIHSRFPSADFWGGDLDKHTQDFRFLVGRRKDREVVAPLFVSKPPFQSFLKFLKDANVPELRLYVDSLDHHAFWCAFHRLHASGQECNGEWKGKARMLKVRWKDVVTAFRGAQVIGPISYDVRGVDYR</sequence>
<dbReference type="InterPro" id="IPR038883">
    <property type="entry name" value="AN11006-like"/>
</dbReference>
<feature type="region of interest" description="Disordered" evidence="1">
    <location>
        <begin position="1"/>
        <end position="28"/>
    </location>
</feature>
<evidence type="ECO:0008006" key="4">
    <source>
        <dbReference type="Google" id="ProtNLM"/>
    </source>
</evidence>
<dbReference type="Proteomes" id="UP000829685">
    <property type="component" value="Unassembled WGS sequence"/>
</dbReference>
<evidence type="ECO:0000313" key="3">
    <source>
        <dbReference type="Proteomes" id="UP000829685"/>
    </source>
</evidence>
<comment type="caution">
    <text evidence="2">The sequence shown here is derived from an EMBL/GenBank/DDBJ whole genome shotgun (WGS) entry which is preliminary data.</text>
</comment>
<dbReference type="PANTHER" id="PTHR42085">
    <property type="entry name" value="F-BOX DOMAIN-CONTAINING PROTEIN"/>
    <property type="match status" value="1"/>
</dbReference>
<dbReference type="AlphaFoldDB" id="A0A9P9WJG8"/>
<evidence type="ECO:0000256" key="1">
    <source>
        <dbReference type="SAM" id="MobiDB-lite"/>
    </source>
</evidence>
<evidence type="ECO:0000313" key="2">
    <source>
        <dbReference type="EMBL" id="KAI1866535.1"/>
    </source>
</evidence>
<dbReference type="PANTHER" id="PTHR42085:SF2">
    <property type="entry name" value="F-BOX DOMAIN-CONTAINING PROTEIN"/>
    <property type="match status" value="1"/>
</dbReference>
<gene>
    <name evidence="2" type="ORF">JX265_007836</name>
</gene>